<keyword evidence="2" id="KW-1185">Reference proteome</keyword>
<protein>
    <submittedName>
        <fullName evidence="1">Uncharacterized protein</fullName>
    </submittedName>
</protein>
<evidence type="ECO:0000313" key="2">
    <source>
        <dbReference type="Proteomes" id="UP000814033"/>
    </source>
</evidence>
<gene>
    <name evidence="1" type="ORF">FA95DRAFT_1611153</name>
</gene>
<reference evidence="1" key="2">
    <citation type="journal article" date="2022" name="New Phytol.">
        <title>Evolutionary transition to the ectomycorrhizal habit in the genomes of a hyperdiverse lineage of mushroom-forming fungi.</title>
        <authorList>
            <person name="Looney B."/>
            <person name="Miyauchi S."/>
            <person name="Morin E."/>
            <person name="Drula E."/>
            <person name="Courty P.E."/>
            <person name="Kohler A."/>
            <person name="Kuo A."/>
            <person name="LaButti K."/>
            <person name="Pangilinan J."/>
            <person name="Lipzen A."/>
            <person name="Riley R."/>
            <person name="Andreopoulos W."/>
            <person name="He G."/>
            <person name="Johnson J."/>
            <person name="Nolan M."/>
            <person name="Tritt A."/>
            <person name="Barry K.W."/>
            <person name="Grigoriev I.V."/>
            <person name="Nagy L.G."/>
            <person name="Hibbett D."/>
            <person name="Henrissat B."/>
            <person name="Matheny P.B."/>
            <person name="Labbe J."/>
            <person name="Martin F.M."/>
        </authorList>
    </citation>
    <scope>NUCLEOTIDE SEQUENCE</scope>
    <source>
        <strain evidence="1">FP105234-sp</strain>
    </source>
</reference>
<sequence>MRPPFAPTRKNGMPLGACGQLSDVPPPQHLPFVDSMDDIAPQEPIESHNWDSESTVSDSSAESEEAEYFVIRGGGIFDSSRRARRALVGTAHREYQAFTDIGAAFDRWLFWEYPELLAVAMARSAARAASQEQVDNSPAPPHYESPPPSYLSSPSSSVSELVFADPFPSPPSPPLVPLPLELRTAPLATAGERLEIEPSVDEDSDRSDSEPSSDEDSDGSGWLAGPACRIDAPYFAVKRGRRVGVSVGPFENIYRNVVDFPGAYFKACDSMIDGLNWLESASQVEAGDL</sequence>
<reference evidence="1" key="1">
    <citation type="submission" date="2021-02" db="EMBL/GenBank/DDBJ databases">
        <authorList>
            <consortium name="DOE Joint Genome Institute"/>
            <person name="Ahrendt S."/>
            <person name="Looney B.P."/>
            <person name="Miyauchi S."/>
            <person name="Morin E."/>
            <person name="Drula E."/>
            <person name="Courty P.E."/>
            <person name="Chicoki N."/>
            <person name="Fauchery L."/>
            <person name="Kohler A."/>
            <person name="Kuo A."/>
            <person name="Labutti K."/>
            <person name="Pangilinan J."/>
            <person name="Lipzen A."/>
            <person name="Riley R."/>
            <person name="Andreopoulos W."/>
            <person name="He G."/>
            <person name="Johnson J."/>
            <person name="Barry K.W."/>
            <person name="Grigoriev I.V."/>
            <person name="Nagy L."/>
            <person name="Hibbett D."/>
            <person name="Henrissat B."/>
            <person name="Matheny P.B."/>
            <person name="Labbe J."/>
            <person name="Martin F."/>
        </authorList>
    </citation>
    <scope>NUCLEOTIDE SEQUENCE</scope>
    <source>
        <strain evidence="1">FP105234-sp</strain>
    </source>
</reference>
<evidence type="ECO:0000313" key="1">
    <source>
        <dbReference type="EMBL" id="KAI0041245.1"/>
    </source>
</evidence>
<comment type="caution">
    <text evidence="1">The sequence shown here is derived from an EMBL/GenBank/DDBJ whole genome shotgun (WGS) entry which is preliminary data.</text>
</comment>
<dbReference type="EMBL" id="MU276134">
    <property type="protein sequence ID" value="KAI0041245.1"/>
    <property type="molecule type" value="Genomic_DNA"/>
</dbReference>
<organism evidence="1 2">
    <name type="scientific">Auriscalpium vulgare</name>
    <dbReference type="NCBI Taxonomy" id="40419"/>
    <lineage>
        <taxon>Eukaryota</taxon>
        <taxon>Fungi</taxon>
        <taxon>Dikarya</taxon>
        <taxon>Basidiomycota</taxon>
        <taxon>Agaricomycotina</taxon>
        <taxon>Agaricomycetes</taxon>
        <taxon>Russulales</taxon>
        <taxon>Auriscalpiaceae</taxon>
        <taxon>Auriscalpium</taxon>
    </lineage>
</organism>
<dbReference type="Proteomes" id="UP000814033">
    <property type="component" value="Unassembled WGS sequence"/>
</dbReference>
<accession>A0ACB8RAT9</accession>
<proteinExistence type="predicted"/>
<name>A0ACB8RAT9_9AGAM</name>